<keyword evidence="3" id="KW-1185">Reference proteome</keyword>
<name>A0A133VL28_9EURY</name>
<accession>A0A133VL28</accession>
<gene>
    <name evidence="2" type="ORF">AKJ54_00750</name>
</gene>
<reference evidence="2 3" key="1">
    <citation type="journal article" date="2016" name="Sci. Rep.">
        <title>Metabolic traits of an uncultured archaeal lineage -MSBL1- from brine pools of the Red Sea.</title>
        <authorList>
            <person name="Mwirichia R."/>
            <person name="Alam I."/>
            <person name="Rashid M."/>
            <person name="Vinu M."/>
            <person name="Ba-Alawi W."/>
            <person name="Anthony Kamau A."/>
            <person name="Kamanda Ngugi D."/>
            <person name="Goker M."/>
            <person name="Klenk H.P."/>
            <person name="Bajic V."/>
            <person name="Stingl U."/>
        </authorList>
    </citation>
    <scope>NUCLEOTIDE SEQUENCE [LARGE SCALE GENOMIC DNA]</scope>
    <source>
        <strain evidence="2">SCGC-AAA382K21</strain>
    </source>
</reference>
<evidence type="ECO:0000313" key="2">
    <source>
        <dbReference type="EMBL" id="KXB07120.1"/>
    </source>
</evidence>
<protein>
    <submittedName>
        <fullName evidence="2">Uncharacterized protein</fullName>
    </submittedName>
</protein>
<comment type="caution">
    <text evidence="2">The sequence shown here is derived from an EMBL/GenBank/DDBJ whole genome shotgun (WGS) entry which is preliminary data.</text>
</comment>
<feature type="compositionally biased region" description="Basic and acidic residues" evidence="1">
    <location>
        <begin position="1"/>
        <end position="12"/>
    </location>
</feature>
<sequence length="64" mass="7299">MTRHNSEKEGVKKIGGSTCRKSSNEPPREPSRSFDSEKEGHIGNRPGPKRGRFRNPDNFLEVIY</sequence>
<dbReference type="EMBL" id="LHYH01000011">
    <property type="protein sequence ID" value="KXB07120.1"/>
    <property type="molecule type" value="Genomic_DNA"/>
</dbReference>
<feature type="region of interest" description="Disordered" evidence="1">
    <location>
        <begin position="1"/>
        <end position="64"/>
    </location>
</feature>
<evidence type="ECO:0000256" key="1">
    <source>
        <dbReference type="SAM" id="MobiDB-lite"/>
    </source>
</evidence>
<dbReference type="AlphaFoldDB" id="A0A133VL28"/>
<feature type="compositionally biased region" description="Basic and acidic residues" evidence="1">
    <location>
        <begin position="22"/>
        <end position="42"/>
    </location>
</feature>
<organism evidence="2 3">
    <name type="scientific">candidate division MSBL1 archaeon SCGC-AAA382K21</name>
    <dbReference type="NCBI Taxonomy" id="1698283"/>
    <lineage>
        <taxon>Archaea</taxon>
        <taxon>Methanobacteriati</taxon>
        <taxon>Methanobacteriota</taxon>
        <taxon>candidate division MSBL1</taxon>
    </lineage>
</organism>
<evidence type="ECO:0000313" key="3">
    <source>
        <dbReference type="Proteomes" id="UP000070504"/>
    </source>
</evidence>
<dbReference type="Proteomes" id="UP000070504">
    <property type="component" value="Unassembled WGS sequence"/>
</dbReference>
<proteinExistence type="predicted"/>